<evidence type="ECO:0000313" key="1">
    <source>
        <dbReference type="EMBL" id="KAI3366257.1"/>
    </source>
</evidence>
<gene>
    <name evidence="1" type="ORF">L3Q82_009723</name>
</gene>
<organism evidence="1 2">
    <name type="scientific">Scortum barcoo</name>
    <name type="common">barcoo grunter</name>
    <dbReference type="NCBI Taxonomy" id="214431"/>
    <lineage>
        <taxon>Eukaryota</taxon>
        <taxon>Metazoa</taxon>
        <taxon>Chordata</taxon>
        <taxon>Craniata</taxon>
        <taxon>Vertebrata</taxon>
        <taxon>Euteleostomi</taxon>
        <taxon>Actinopterygii</taxon>
        <taxon>Neopterygii</taxon>
        <taxon>Teleostei</taxon>
        <taxon>Neoteleostei</taxon>
        <taxon>Acanthomorphata</taxon>
        <taxon>Eupercaria</taxon>
        <taxon>Centrarchiformes</taxon>
        <taxon>Terapontoidei</taxon>
        <taxon>Terapontidae</taxon>
        <taxon>Scortum</taxon>
    </lineage>
</organism>
<protein>
    <submittedName>
        <fullName evidence="1">Uncharacterized protein</fullName>
    </submittedName>
</protein>
<accession>A0ACB8WEJ4</accession>
<keyword evidence="2" id="KW-1185">Reference proteome</keyword>
<dbReference type="EMBL" id="CM041541">
    <property type="protein sequence ID" value="KAI3366257.1"/>
    <property type="molecule type" value="Genomic_DNA"/>
</dbReference>
<dbReference type="Proteomes" id="UP000831701">
    <property type="component" value="Chromosome 11"/>
</dbReference>
<name>A0ACB8WEJ4_9TELE</name>
<sequence length="125" mass="13608">MGRAPLGPHAGATQCHPHPRHQGCQNKPHCMERREQKGMTETMRSGNRTMMRDSAPPVVERPGLEDVAEEEDVFAAEGSSRSAPEPGCCQVAGGRQGDEGEGGQLSVSQMEAEFVQLTFRKQVSY</sequence>
<comment type="caution">
    <text evidence="1">The sequence shown here is derived from an EMBL/GenBank/DDBJ whole genome shotgun (WGS) entry which is preliminary data.</text>
</comment>
<reference evidence="1" key="1">
    <citation type="submission" date="2022-04" db="EMBL/GenBank/DDBJ databases">
        <title>Jade perch genome.</title>
        <authorList>
            <person name="Chao B."/>
        </authorList>
    </citation>
    <scope>NUCLEOTIDE SEQUENCE</scope>
    <source>
        <strain evidence="1">CB-2022</strain>
    </source>
</reference>
<proteinExistence type="predicted"/>
<evidence type="ECO:0000313" key="2">
    <source>
        <dbReference type="Proteomes" id="UP000831701"/>
    </source>
</evidence>
<feature type="non-terminal residue" evidence="1">
    <location>
        <position position="125"/>
    </location>
</feature>